<protein>
    <submittedName>
        <fullName evidence="4">L-prolyl-[peptidyl carrier protein] synthetase</fullName>
    </submittedName>
</protein>
<dbReference type="OrthoDB" id="3243414at2"/>
<dbReference type="PANTHER" id="PTHR45527">
    <property type="entry name" value="NONRIBOSOMAL PEPTIDE SYNTHETASE"/>
    <property type="match status" value="1"/>
</dbReference>
<proteinExistence type="predicted"/>
<dbReference type="GO" id="GO:0031177">
    <property type="term" value="F:phosphopantetheine binding"/>
    <property type="evidence" value="ECO:0007669"/>
    <property type="project" value="TreeGrafter"/>
</dbReference>
<dbReference type="PANTHER" id="PTHR45527:SF1">
    <property type="entry name" value="FATTY ACID SYNTHASE"/>
    <property type="match status" value="1"/>
</dbReference>
<dbReference type="Gene3D" id="3.40.50.12780">
    <property type="entry name" value="N-terminal domain of ligase-like"/>
    <property type="match status" value="1"/>
</dbReference>
<evidence type="ECO:0000259" key="3">
    <source>
        <dbReference type="Pfam" id="PF13193"/>
    </source>
</evidence>
<dbReference type="InterPro" id="IPR000873">
    <property type="entry name" value="AMP-dep_synth/lig_dom"/>
</dbReference>
<dbReference type="Proteomes" id="UP000295444">
    <property type="component" value="Unassembled WGS sequence"/>
</dbReference>
<organism evidence="4 5">
    <name type="scientific">Labedaea rhizosphaerae</name>
    <dbReference type="NCBI Taxonomy" id="598644"/>
    <lineage>
        <taxon>Bacteria</taxon>
        <taxon>Bacillati</taxon>
        <taxon>Actinomycetota</taxon>
        <taxon>Actinomycetes</taxon>
        <taxon>Pseudonocardiales</taxon>
        <taxon>Pseudonocardiaceae</taxon>
        <taxon>Labedaea</taxon>
    </lineage>
</organism>
<dbReference type="Pfam" id="PF00501">
    <property type="entry name" value="AMP-binding"/>
    <property type="match status" value="1"/>
</dbReference>
<sequence length="521" mass="55393">MTLHELAIDSTTKFPDRLAVASGADTLTYRQLDEAANRFAHRLRDLGVGRGDRVLLWSDKSTDMIAAMQGVLRLGAAYVPLDGTSPVARVAMLAADCGAVVVCAESSRLAAIRAAVDGDHAGLPCLDLHSESTVDTKAVNEPVGDDELAYILYTSGSTGTPKGVCISHRNARAFVDWAVDELRIGPEDRLANHAPLVFDLSVLDLYGAFATGASVHLLAAELANAPAQLVRFLYDQGITIWYSVPSALLLMMRNGGLLDQHAPDALRVVCFAGEPFQIEGVRALEAWTGARLLNLYGPTETNVCTYHEVGGPDLARQRPPLIGKACSGDEVWAERPDGTVAGPGEEGELVVSGPTVMMGYWGAEPQVGPYRTGDIVRVLDDGAFDYVGRRDHTVKVRGRRIGLGEVEVAAAGHPDVEDAAVVLVGSGMDARLAAFVVPVRGRAPGPLAVKAHCARVLPSYALPDHIHLVAAGEDLPRTRNGKVDRPALVRRHTELVAQRAERRLASAPAADPAPGPEGRTP</sequence>
<dbReference type="SUPFAM" id="SSF56801">
    <property type="entry name" value="Acetyl-CoA synthetase-like"/>
    <property type="match status" value="1"/>
</dbReference>
<dbReference type="InterPro" id="IPR025110">
    <property type="entry name" value="AMP-bd_C"/>
</dbReference>
<comment type="caution">
    <text evidence="4">The sequence shown here is derived from an EMBL/GenBank/DDBJ whole genome shotgun (WGS) entry which is preliminary data.</text>
</comment>
<dbReference type="PROSITE" id="PS00455">
    <property type="entry name" value="AMP_BINDING"/>
    <property type="match status" value="1"/>
</dbReference>
<dbReference type="GO" id="GO:0044550">
    <property type="term" value="P:secondary metabolite biosynthetic process"/>
    <property type="evidence" value="ECO:0007669"/>
    <property type="project" value="TreeGrafter"/>
</dbReference>
<dbReference type="GO" id="GO:0005737">
    <property type="term" value="C:cytoplasm"/>
    <property type="evidence" value="ECO:0007669"/>
    <property type="project" value="TreeGrafter"/>
</dbReference>
<evidence type="ECO:0000313" key="4">
    <source>
        <dbReference type="EMBL" id="TDQ00493.1"/>
    </source>
</evidence>
<dbReference type="NCBIfam" id="TIGR01733">
    <property type="entry name" value="AA-adenyl-dom"/>
    <property type="match status" value="1"/>
</dbReference>
<feature type="domain" description="AMP-dependent synthetase/ligase" evidence="2">
    <location>
        <begin position="12"/>
        <end position="361"/>
    </location>
</feature>
<keyword evidence="5" id="KW-1185">Reference proteome</keyword>
<dbReference type="InterPro" id="IPR045851">
    <property type="entry name" value="AMP-bd_C_sf"/>
</dbReference>
<dbReference type="Pfam" id="PF13193">
    <property type="entry name" value="AMP-binding_C"/>
    <property type="match status" value="1"/>
</dbReference>
<dbReference type="InterPro" id="IPR010071">
    <property type="entry name" value="AA_adenyl_dom"/>
</dbReference>
<name>A0A4R6SFM2_LABRH</name>
<dbReference type="InterPro" id="IPR020845">
    <property type="entry name" value="AMP-binding_CS"/>
</dbReference>
<evidence type="ECO:0000256" key="1">
    <source>
        <dbReference type="SAM" id="MobiDB-lite"/>
    </source>
</evidence>
<dbReference type="InterPro" id="IPR020459">
    <property type="entry name" value="AMP-binding"/>
</dbReference>
<evidence type="ECO:0000313" key="5">
    <source>
        <dbReference type="Proteomes" id="UP000295444"/>
    </source>
</evidence>
<dbReference type="Gene3D" id="3.30.300.30">
    <property type="match status" value="1"/>
</dbReference>
<dbReference type="PRINTS" id="PR00154">
    <property type="entry name" value="AMPBINDING"/>
</dbReference>
<feature type="domain" description="AMP-binding enzyme C-terminal" evidence="3">
    <location>
        <begin position="405"/>
        <end position="482"/>
    </location>
</feature>
<dbReference type="RefSeq" id="WP_133849202.1">
    <property type="nucleotide sequence ID" value="NZ_SNXZ01000002.1"/>
</dbReference>
<dbReference type="InterPro" id="IPR042099">
    <property type="entry name" value="ANL_N_sf"/>
</dbReference>
<feature type="region of interest" description="Disordered" evidence="1">
    <location>
        <begin position="500"/>
        <end position="521"/>
    </location>
</feature>
<evidence type="ECO:0000259" key="2">
    <source>
        <dbReference type="Pfam" id="PF00501"/>
    </source>
</evidence>
<dbReference type="AlphaFoldDB" id="A0A4R6SFM2"/>
<reference evidence="4 5" key="1">
    <citation type="submission" date="2019-03" db="EMBL/GenBank/DDBJ databases">
        <title>Genomic Encyclopedia of Type Strains, Phase IV (KMG-IV): sequencing the most valuable type-strain genomes for metagenomic binning, comparative biology and taxonomic classification.</title>
        <authorList>
            <person name="Goeker M."/>
        </authorList>
    </citation>
    <scope>NUCLEOTIDE SEQUENCE [LARGE SCALE GENOMIC DNA]</scope>
    <source>
        <strain evidence="4 5">DSM 45361</strain>
    </source>
</reference>
<dbReference type="GO" id="GO:0043041">
    <property type="term" value="P:amino acid activation for nonribosomal peptide biosynthetic process"/>
    <property type="evidence" value="ECO:0007669"/>
    <property type="project" value="TreeGrafter"/>
</dbReference>
<accession>A0A4R6SFM2</accession>
<dbReference type="EMBL" id="SNXZ01000002">
    <property type="protein sequence ID" value="TDQ00493.1"/>
    <property type="molecule type" value="Genomic_DNA"/>
</dbReference>
<gene>
    <name evidence="4" type="ORF">EV186_102354</name>
</gene>